<organism evidence="2 3">
    <name type="scientific">Puccinia graminis f. sp. tritici</name>
    <dbReference type="NCBI Taxonomy" id="56615"/>
    <lineage>
        <taxon>Eukaryota</taxon>
        <taxon>Fungi</taxon>
        <taxon>Dikarya</taxon>
        <taxon>Basidiomycota</taxon>
        <taxon>Pucciniomycotina</taxon>
        <taxon>Pucciniomycetes</taxon>
        <taxon>Pucciniales</taxon>
        <taxon>Pucciniaceae</taxon>
        <taxon>Puccinia</taxon>
    </lineage>
</organism>
<feature type="compositionally biased region" description="Acidic residues" evidence="1">
    <location>
        <begin position="54"/>
        <end position="71"/>
    </location>
</feature>
<feature type="compositionally biased region" description="Low complexity" evidence="1">
    <location>
        <begin position="43"/>
        <end position="53"/>
    </location>
</feature>
<proteinExistence type="predicted"/>
<dbReference type="AlphaFoldDB" id="A0A5B0Q703"/>
<feature type="region of interest" description="Disordered" evidence="1">
    <location>
        <begin position="37"/>
        <end position="87"/>
    </location>
</feature>
<comment type="caution">
    <text evidence="2">The sequence shown here is derived from an EMBL/GenBank/DDBJ whole genome shotgun (WGS) entry which is preliminary data.</text>
</comment>
<evidence type="ECO:0000313" key="3">
    <source>
        <dbReference type="Proteomes" id="UP000324748"/>
    </source>
</evidence>
<evidence type="ECO:0000313" key="2">
    <source>
        <dbReference type="EMBL" id="KAA1108819.1"/>
    </source>
</evidence>
<reference evidence="2 3" key="1">
    <citation type="submission" date="2019-05" db="EMBL/GenBank/DDBJ databases">
        <title>Emergence of the Ug99 lineage of the wheat stem rust pathogen through somatic hybridization.</title>
        <authorList>
            <person name="Li F."/>
            <person name="Upadhyaya N.M."/>
            <person name="Sperschneider J."/>
            <person name="Matny O."/>
            <person name="Nguyen-Phuc H."/>
            <person name="Mago R."/>
            <person name="Raley C."/>
            <person name="Miller M.E."/>
            <person name="Silverstein K.A.T."/>
            <person name="Henningsen E."/>
            <person name="Hirsch C.D."/>
            <person name="Visser B."/>
            <person name="Pretorius Z.A."/>
            <person name="Steffenson B.J."/>
            <person name="Schwessinger B."/>
            <person name="Dodds P.N."/>
            <person name="Figueroa M."/>
        </authorList>
    </citation>
    <scope>NUCLEOTIDE SEQUENCE [LARGE SCALE GENOMIC DNA]</scope>
    <source>
        <strain evidence="2">21-0</strain>
    </source>
</reference>
<dbReference type="EMBL" id="VSWC01000028">
    <property type="protein sequence ID" value="KAA1108819.1"/>
    <property type="molecule type" value="Genomic_DNA"/>
</dbReference>
<evidence type="ECO:0000256" key="1">
    <source>
        <dbReference type="SAM" id="MobiDB-lite"/>
    </source>
</evidence>
<name>A0A5B0Q703_PUCGR</name>
<sequence>MPFNTKWIPGATFSGSAFSGVDPIPFAGAISADDTNAARLNDGDSIASSGDSSVSDDETNLANDAEADDANAEVADQNTSNPVVLASDESPPAYQLAALPLGSPENPIEIDDEETNTDRRGNDEINEYERLNSPRFDPVEIIPFQATVIDEEEVLRARDRISRWFLNHIRHNSQRVLHGRSRHARAAAGPVETYWTTNELMESVLEELDDILNNASRVELIHI</sequence>
<accession>A0A5B0Q703</accession>
<protein>
    <submittedName>
        <fullName evidence="2">Uncharacterized protein</fullName>
    </submittedName>
</protein>
<gene>
    <name evidence="2" type="ORF">PGT21_026426</name>
</gene>
<feature type="region of interest" description="Disordered" evidence="1">
    <location>
        <begin position="99"/>
        <end position="122"/>
    </location>
</feature>
<keyword evidence="3" id="KW-1185">Reference proteome</keyword>
<dbReference type="Proteomes" id="UP000324748">
    <property type="component" value="Unassembled WGS sequence"/>
</dbReference>